<evidence type="ECO:0000259" key="2">
    <source>
        <dbReference type="Pfam" id="PF01167"/>
    </source>
</evidence>
<evidence type="ECO:0000313" key="3">
    <source>
        <dbReference type="EMBL" id="OHT11506.1"/>
    </source>
</evidence>
<dbReference type="Gene3D" id="3.20.90.10">
    <property type="entry name" value="Tubby Protein, Chain A"/>
    <property type="match status" value="1"/>
</dbReference>
<dbReference type="GeneID" id="94835249"/>
<feature type="region of interest" description="Disordered" evidence="1">
    <location>
        <begin position="1"/>
        <end position="24"/>
    </location>
</feature>
<keyword evidence="4" id="KW-1185">Reference proteome</keyword>
<organism evidence="3 4">
    <name type="scientific">Tritrichomonas foetus</name>
    <dbReference type="NCBI Taxonomy" id="1144522"/>
    <lineage>
        <taxon>Eukaryota</taxon>
        <taxon>Metamonada</taxon>
        <taxon>Parabasalia</taxon>
        <taxon>Tritrichomonadida</taxon>
        <taxon>Tritrichomonadidae</taxon>
        <taxon>Tritrichomonas</taxon>
    </lineage>
</organism>
<dbReference type="EMBL" id="MLAK01000586">
    <property type="protein sequence ID" value="OHT11506.1"/>
    <property type="molecule type" value="Genomic_DNA"/>
</dbReference>
<dbReference type="SUPFAM" id="SSF54518">
    <property type="entry name" value="Tubby C-terminal domain-like"/>
    <property type="match status" value="1"/>
</dbReference>
<protein>
    <recommendedName>
        <fullName evidence="2">Tubby C-terminal domain-containing protein</fullName>
    </recommendedName>
</protein>
<dbReference type="VEuPathDB" id="TrichDB:TRFO_19050"/>
<dbReference type="InterPro" id="IPR000007">
    <property type="entry name" value="Tubby_C"/>
</dbReference>
<dbReference type="OrthoDB" id="8775810at2759"/>
<dbReference type="Proteomes" id="UP000179807">
    <property type="component" value="Unassembled WGS sequence"/>
</dbReference>
<evidence type="ECO:0000313" key="4">
    <source>
        <dbReference type="Proteomes" id="UP000179807"/>
    </source>
</evidence>
<name>A0A1J4KK54_9EUKA</name>
<dbReference type="InterPro" id="IPR025659">
    <property type="entry name" value="Tubby-like_C"/>
</dbReference>
<feature type="domain" description="Tubby C-terminal" evidence="2">
    <location>
        <begin position="187"/>
        <end position="252"/>
    </location>
</feature>
<gene>
    <name evidence="3" type="ORF">TRFO_19050</name>
</gene>
<proteinExistence type="predicted"/>
<accession>A0A1J4KK54</accession>
<comment type="caution">
    <text evidence="3">The sequence shown here is derived from an EMBL/GenBank/DDBJ whole genome shotgun (WGS) entry which is preliminary data.</text>
</comment>
<dbReference type="Pfam" id="PF01167">
    <property type="entry name" value="Tub"/>
    <property type="match status" value="1"/>
</dbReference>
<dbReference type="AlphaFoldDB" id="A0A1J4KK54"/>
<evidence type="ECO:0000256" key="1">
    <source>
        <dbReference type="SAM" id="MobiDB-lite"/>
    </source>
</evidence>
<feature type="compositionally biased region" description="Low complexity" evidence="1">
    <location>
        <begin position="7"/>
        <end position="17"/>
    </location>
</feature>
<reference evidence="3" key="1">
    <citation type="submission" date="2016-10" db="EMBL/GenBank/DDBJ databases">
        <authorList>
            <person name="Benchimol M."/>
            <person name="Almeida L.G."/>
            <person name="Vasconcelos A.T."/>
            <person name="Perreira-Neves A."/>
            <person name="Rosa I.A."/>
            <person name="Tasca T."/>
            <person name="Bogo M.R."/>
            <person name="de Souza W."/>
        </authorList>
    </citation>
    <scope>NUCLEOTIDE SEQUENCE [LARGE SCALE GENOMIC DNA]</scope>
    <source>
        <strain evidence="3">K</strain>
    </source>
</reference>
<sequence length="257" mass="29053">MNLITMSSSSSDVEMSSQTDEEGNEVIHSSMSSEQIQQNVEPVITHPNSPTVSRLSYETFISDISRSIPDNMINECIMKREKRGPFGIYIYLLFGQDQDPIFTAKNKSSPFHCKFFIYEPISGKLVGTIISDSKGLNYTVSGPESSINNFTVQYGENFLGRNGCRSFELTFSDGSKFISKPPIVINGNYYQDFHDLNTIQSIKNFVCVDKEDYVKEVCIFVRSSTNDRFTIRISRPFTLFSAFALALTSLHTGIFHR</sequence>
<dbReference type="RefSeq" id="XP_068364642.1">
    <property type="nucleotide sequence ID" value="XM_068500545.1"/>
</dbReference>